<evidence type="ECO:0000256" key="3">
    <source>
        <dbReference type="ARBA" id="ARBA00022927"/>
    </source>
</evidence>
<dbReference type="GO" id="GO:0005634">
    <property type="term" value="C:nucleus"/>
    <property type="evidence" value="ECO:0007669"/>
    <property type="project" value="TreeGrafter"/>
</dbReference>
<evidence type="ECO:0000313" key="4">
    <source>
        <dbReference type="EMBL" id="CAH2352324.1"/>
    </source>
</evidence>
<gene>
    <name evidence="4" type="ORF">CLIB1423_06S03818</name>
</gene>
<evidence type="ECO:0000256" key="2">
    <source>
        <dbReference type="ARBA" id="ARBA00022448"/>
    </source>
</evidence>
<dbReference type="OrthoDB" id="10255285at2759"/>
<keyword evidence="3" id="KW-0653">Protein transport</keyword>
<dbReference type="EMBL" id="CAKXYY010000006">
    <property type="protein sequence ID" value="CAH2352324.1"/>
    <property type="molecule type" value="Genomic_DNA"/>
</dbReference>
<dbReference type="PANTHER" id="PTHR15837">
    <property type="entry name" value="RAN GUANINE NUCLEOTIDE RELEASE FACTOR"/>
    <property type="match status" value="1"/>
</dbReference>
<dbReference type="SUPFAM" id="SSF55724">
    <property type="entry name" value="Mog1p/PsbP-like"/>
    <property type="match status" value="1"/>
</dbReference>
<accession>A0A9P0QN63</accession>
<proteinExistence type="inferred from homology"/>
<dbReference type="InterPro" id="IPR007681">
    <property type="entry name" value="Mog1"/>
</dbReference>
<protein>
    <submittedName>
        <fullName evidence="4">Nuclear import protein Mog1p</fullName>
    </submittedName>
</protein>
<comment type="similarity">
    <text evidence="1">Belongs to the MOG1 family.</text>
</comment>
<dbReference type="AlphaFoldDB" id="A0A9P0QN63"/>
<comment type="caution">
    <text evidence="4">The sequence shown here is derived from an EMBL/GenBank/DDBJ whole genome shotgun (WGS) entry which is preliminary data.</text>
</comment>
<dbReference type="Proteomes" id="UP000837801">
    <property type="component" value="Unassembled WGS sequence"/>
</dbReference>
<dbReference type="Gene3D" id="3.40.1000.10">
    <property type="entry name" value="Mog1/PsbP, alpha/beta/alpha sandwich"/>
    <property type="match status" value="1"/>
</dbReference>
<dbReference type="GO" id="GO:0005085">
    <property type="term" value="F:guanyl-nucleotide exchange factor activity"/>
    <property type="evidence" value="ECO:0007669"/>
    <property type="project" value="TreeGrafter"/>
</dbReference>
<dbReference type="Pfam" id="PF04603">
    <property type="entry name" value="Mog1"/>
    <property type="match status" value="1"/>
</dbReference>
<name>A0A9P0QN63_9ASCO</name>
<evidence type="ECO:0000313" key="5">
    <source>
        <dbReference type="Proteomes" id="UP000837801"/>
    </source>
</evidence>
<keyword evidence="5" id="KW-1185">Reference proteome</keyword>
<dbReference type="InterPro" id="IPR016123">
    <property type="entry name" value="Mog1/PsbP_a/b/a-sand"/>
</dbReference>
<dbReference type="GO" id="GO:0031267">
    <property type="term" value="F:small GTPase binding"/>
    <property type="evidence" value="ECO:0007669"/>
    <property type="project" value="TreeGrafter"/>
</dbReference>
<reference evidence="4" key="1">
    <citation type="submission" date="2022-03" db="EMBL/GenBank/DDBJ databases">
        <authorList>
            <person name="Legras J.-L."/>
            <person name="Devillers H."/>
            <person name="Grondin C."/>
        </authorList>
    </citation>
    <scope>NUCLEOTIDE SEQUENCE</scope>
    <source>
        <strain evidence="4">CLIB 1423</strain>
    </source>
</reference>
<dbReference type="GO" id="GO:0006606">
    <property type="term" value="P:protein import into nucleus"/>
    <property type="evidence" value="ECO:0007669"/>
    <property type="project" value="TreeGrafter"/>
</dbReference>
<keyword evidence="2" id="KW-0813">Transport</keyword>
<evidence type="ECO:0000256" key="1">
    <source>
        <dbReference type="ARBA" id="ARBA00010307"/>
    </source>
</evidence>
<organism evidence="4 5">
    <name type="scientific">[Candida] railenensis</name>
    <dbReference type="NCBI Taxonomy" id="45579"/>
    <lineage>
        <taxon>Eukaryota</taxon>
        <taxon>Fungi</taxon>
        <taxon>Dikarya</taxon>
        <taxon>Ascomycota</taxon>
        <taxon>Saccharomycotina</taxon>
        <taxon>Pichiomycetes</taxon>
        <taxon>Debaryomycetaceae</taxon>
        <taxon>Kurtzmaniella</taxon>
    </lineage>
</organism>
<sequence length="185" mass="20814">MPFYPLYGGAVATELPSEAIDVSQIREIPDTQEVFIIESKQNDPKLDSSIIFDLLESVQANTVEELLQLHIKEISEDVEKPTTSYQTIRNDSLNQDAYFTYFIQKSPKRDKYSSVTLIGLIQLKKVDTDVLISVNVPFIPSAQELLTQEGIERDLSDSSTSIGKGYKLLKSATANYTVKDWQLFG</sequence>
<dbReference type="PANTHER" id="PTHR15837:SF0">
    <property type="entry name" value="RAN GUANINE NUCLEOTIDE RELEASE FACTOR"/>
    <property type="match status" value="1"/>
</dbReference>